<dbReference type="FunFam" id="3.40.50.300:FF:001462">
    <property type="entry name" value="Small GTP-binding protein, putative"/>
    <property type="match status" value="1"/>
</dbReference>
<evidence type="ECO:0000313" key="2">
    <source>
        <dbReference type="EMBL" id="KAJ3430403.1"/>
    </source>
</evidence>
<keyword evidence="1" id="KW-0547">Nucleotide-binding</keyword>
<dbReference type="InterPro" id="IPR001806">
    <property type="entry name" value="Small_GTPase"/>
</dbReference>
<dbReference type="SMART" id="SM00173">
    <property type="entry name" value="RAS"/>
    <property type="match status" value="1"/>
</dbReference>
<dbReference type="GO" id="GO:0005525">
    <property type="term" value="F:GTP binding"/>
    <property type="evidence" value="ECO:0007669"/>
    <property type="project" value="InterPro"/>
</dbReference>
<name>A0AAV7YKV1_9EUKA</name>
<dbReference type="InterPro" id="IPR027417">
    <property type="entry name" value="P-loop_NTPase"/>
</dbReference>
<reference evidence="2" key="1">
    <citation type="submission" date="2022-08" db="EMBL/GenBank/DDBJ databases">
        <title>Novel sulphate-reducing endosymbionts in the free-living metamonad Anaeramoeba.</title>
        <authorList>
            <person name="Jerlstrom-Hultqvist J."/>
            <person name="Cepicka I."/>
            <person name="Gallot-Lavallee L."/>
            <person name="Salas-Leiva D."/>
            <person name="Curtis B.A."/>
            <person name="Zahonova K."/>
            <person name="Pipaliya S."/>
            <person name="Dacks J."/>
            <person name="Roger A.J."/>
        </authorList>
    </citation>
    <scope>NUCLEOTIDE SEQUENCE</scope>
    <source>
        <strain evidence="2">Busselton2</strain>
    </source>
</reference>
<evidence type="ECO:0000313" key="3">
    <source>
        <dbReference type="Proteomes" id="UP001146793"/>
    </source>
</evidence>
<protein>
    <submittedName>
        <fullName evidence="2">Ras-related protein rab-21</fullName>
    </submittedName>
</protein>
<evidence type="ECO:0000256" key="1">
    <source>
        <dbReference type="ARBA" id="ARBA00022741"/>
    </source>
</evidence>
<dbReference type="Gene3D" id="3.40.50.300">
    <property type="entry name" value="P-loop containing nucleotide triphosphate hydrolases"/>
    <property type="match status" value="1"/>
</dbReference>
<dbReference type="InterPro" id="IPR005225">
    <property type="entry name" value="Small_GTP-bd"/>
</dbReference>
<dbReference type="SMART" id="SM00175">
    <property type="entry name" value="RAB"/>
    <property type="match status" value="1"/>
</dbReference>
<proteinExistence type="predicted"/>
<dbReference type="GO" id="GO:0003924">
    <property type="term" value="F:GTPase activity"/>
    <property type="evidence" value="ECO:0007669"/>
    <property type="project" value="InterPro"/>
</dbReference>
<dbReference type="Proteomes" id="UP001146793">
    <property type="component" value="Unassembled WGS sequence"/>
</dbReference>
<dbReference type="PROSITE" id="PS51417">
    <property type="entry name" value="ARF"/>
    <property type="match status" value="1"/>
</dbReference>
<organism evidence="2 3">
    <name type="scientific">Anaeramoeba flamelloides</name>
    <dbReference type="NCBI Taxonomy" id="1746091"/>
    <lineage>
        <taxon>Eukaryota</taxon>
        <taxon>Metamonada</taxon>
        <taxon>Anaeramoebidae</taxon>
        <taxon>Anaeramoeba</taxon>
    </lineage>
</organism>
<sequence>MKNFKIVLLGEGRVGKTSLFNRFIHNKCDPNEVTTIQAQYLEKEIVVKNQKVNLSIWDTAGQEKFRALSSIFYRKANGALLVYDTTDSSTLERVEDWIAELRNILGESVEIVIVGNKYDLKKKRQVEEEKALEITKTVNGKHFFTSAKTGQNVHEAFQELTQKMLQSSKNKKLQIKQKKSRRDFRIVKEEEEKKTGCC</sequence>
<dbReference type="PROSITE" id="PS51419">
    <property type="entry name" value="RAB"/>
    <property type="match status" value="1"/>
</dbReference>
<dbReference type="PRINTS" id="PR00449">
    <property type="entry name" value="RASTRNSFRMNG"/>
</dbReference>
<accession>A0AAV7YKV1</accession>
<dbReference type="SMART" id="SM00174">
    <property type="entry name" value="RHO"/>
    <property type="match status" value="1"/>
</dbReference>
<dbReference type="PANTHER" id="PTHR47978">
    <property type="match status" value="1"/>
</dbReference>
<dbReference type="NCBIfam" id="TIGR00231">
    <property type="entry name" value="small_GTP"/>
    <property type="match status" value="1"/>
</dbReference>
<dbReference type="PROSITE" id="PS51420">
    <property type="entry name" value="RHO"/>
    <property type="match status" value="1"/>
</dbReference>
<dbReference type="SMART" id="SM00177">
    <property type="entry name" value="ARF"/>
    <property type="match status" value="1"/>
</dbReference>
<comment type="caution">
    <text evidence="2">The sequence shown here is derived from an EMBL/GenBank/DDBJ whole genome shotgun (WGS) entry which is preliminary data.</text>
</comment>
<dbReference type="SUPFAM" id="SSF52540">
    <property type="entry name" value="P-loop containing nucleoside triphosphate hydrolases"/>
    <property type="match status" value="1"/>
</dbReference>
<gene>
    <name evidence="2" type="ORF">M0812_23410</name>
</gene>
<dbReference type="EMBL" id="JANTQA010000051">
    <property type="protein sequence ID" value="KAJ3430403.1"/>
    <property type="molecule type" value="Genomic_DNA"/>
</dbReference>
<dbReference type="AlphaFoldDB" id="A0AAV7YKV1"/>
<dbReference type="SMART" id="SM00176">
    <property type="entry name" value="RAN"/>
    <property type="match status" value="1"/>
</dbReference>
<dbReference type="Pfam" id="PF00071">
    <property type="entry name" value="Ras"/>
    <property type="match status" value="1"/>
</dbReference>
<dbReference type="PROSITE" id="PS51421">
    <property type="entry name" value="RAS"/>
    <property type="match status" value="1"/>
</dbReference>